<sequence length="489" mass="49116">MTAAPLDPEHGSGPAGEPLTPTVLLDGLLAERALGLRHLAGPRTAEVHGVHASEMADPSPYLLGGELLLTAGAALTEAGADAYAGRLARAGAAALGFGVTPVHEVVPPGLAGACERYGLSLVEVPPGTPFTAVARTVGRLAAEARTRELRRVAEAQQALAAAAARPDPVPAVLSRLAASLGGWAALLAPAATAPAAPAAATAAAGTAPGGDVLDAVYALARRVAPGSAATATDSLGAGRLAAYAVGGGRVLALATPVRTPGDHTIASIAAVLLTLLTADRPAGAEAAALTRLLLDGDPAAALPGGPWYAVHARGSGEPQALDAQALAAALGTVLLDPHEGGVRLLTDREPAAQPGWRLGVSAPAAPSGLGTADAQAARALRRAEAARTALAHHTDPGFAGLVGEAEARAHAEALLGPLSPALRETLRGWLGHHGSWDRTAAALGVHRNTVRQRVGRAAELLDRNLDDPDVRMELWFALRFTGRGPDQPG</sequence>
<name>A0A5P2DI48_STRVZ</name>
<feature type="domain" description="Purine catabolism PurC-like" evidence="1">
    <location>
        <begin position="33"/>
        <end position="138"/>
    </location>
</feature>
<evidence type="ECO:0000259" key="2">
    <source>
        <dbReference type="Pfam" id="PF13556"/>
    </source>
</evidence>
<dbReference type="InterPro" id="IPR051448">
    <property type="entry name" value="CdaR-like_regulators"/>
</dbReference>
<dbReference type="InterPro" id="IPR012914">
    <property type="entry name" value="PucR_dom"/>
</dbReference>
<reference evidence="3 4" key="1">
    <citation type="submission" date="2018-05" db="EMBL/GenBank/DDBJ databases">
        <title>Streptomyces venezuelae.</title>
        <authorList>
            <person name="Kim W."/>
            <person name="Lee N."/>
            <person name="Cho B.-K."/>
        </authorList>
    </citation>
    <scope>NUCLEOTIDE SEQUENCE [LARGE SCALE GENOMIC DNA]</scope>
    <source>
        <strain evidence="3 4">ATCC 21018</strain>
    </source>
</reference>
<dbReference type="Pfam" id="PF07905">
    <property type="entry name" value="PucR"/>
    <property type="match status" value="1"/>
</dbReference>
<dbReference type="AlphaFoldDB" id="A0A5P2DI48"/>
<dbReference type="PANTHER" id="PTHR33744:SF1">
    <property type="entry name" value="DNA-BINDING TRANSCRIPTIONAL ACTIVATOR ADER"/>
    <property type="match status" value="1"/>
</dbReference>
<dbReference type="PANTHER" id="PTHR33744">
    <property type="entry name" value="CARBOHYDRATE DIACID REGULATOR"/>
    <property type="match status" value="1"/>
</dbReference>
<dbReference type="Gene3D" id="1.10.10.2840">
    <property type="entry name" value="PucR C-terminal helix-turn-helix domain"/>
    <property type="match status" value="1"/>
</dbReference>
<evidence type="ECO:0008006" key="5">
    <source>
        <dbReference type="Google" id="ProtNLM"/>
    </source>
</evidence>
<feature type="domain" description="PucR C-terminal helix-turn-helix" evidence="2">
    <location>
        <begin position="422"/>
        <end position="479"/>
    </location>
</feature>
<dbReference type="EMBL" id="CP029189">
    <property type="protein sequence ID" value="QES54776.1"/>
    <property type="molecule type" value="Genomic_DNA"/>
</dbReference>
<dbReference type="SUPFAM" id="SSF88659">
    <property type="entry name" value="Sigma3 and sigma4 domains of RNA polymerase sigma factors"/>
    <property type="match status" value="1"/>
</dbReference>
<dbReference type="InterPro" id="IPR042070">
    <property type="entry name" value="PucR_C-HTH_sf"/>
</dbReference>
<dbReference type="InterPro" id="IPR013324">
    <property type="entry name" value="RNA_pol_sigma_r3/r4-like"/>
</dbReference>
<dbReference type="OrthoDB" id="8450798at2"/>
<dbReference type="InterPro" id="IPR025736">
    <property type="entry name" value="PucR_C-HTH_dom"/>
</dbReference>
<evidence type="ECO:0000313" key="4">
    <source>
        <dbReference type="Proteomes" id="UP000324101"/>
    </source>
</evidence>
<proteinExistence type="predicted"/>
<protein>
    <recommendedName>
        <fullName evidence="5">PucR family transcriptional regulator</fullName>
    </recommendedName>
</protein>
<organism evidence="3 4">
    <name type="scientific">Streptomyces venezuelae</name>
    <dbReference type="NCBI Taxonomy" id="54571"/>
    <lineage>
        <taxon>Bacteria</taxon>
        <taxon>Bacillati</taxon>
        <taxon>Actinomycetota</taxon>
        <taxon>Actinomycetes</taxon>
        <taxon>Kitasatosporales</taxon>
        <taxon>Streptomycetaceae</taxon>
        <taxon>Streptomyces</taxon>
    </lineage>
</organism>
<evidence type="ECO:0000259" key="1">
    <source>
        <dbReference type="Pfam" id="PF07905"/>
    </source>
</evidence>
<evidence type="ECO:0000313" key="3">
    <source>
        <dbReference type="EMBL" id="QES54776.1"/>
    </source>
</evidence>
<accession>A0A5P2DI48</accession>
<dbReference type="Proteomes" id="UP000324101">
    <property type="component" value="Chromosome"/>
</dbReference>
<dbReference type="Pfam" id="PF13556">
    <property type="entry name" value="HTH_30"/>
    <property type="match status" value="1"/>
</dbReference>
<gene>
    <name evidence="3" type="ORF">DEJ51_11515</name>
</gene>
<dbReference type="RefSeq" id="WP_150257514.1">
    <property type="nucleotide sequence ID" value="NZ_CP029189.1"/>
</dbReference>